<accession>A0A2P7MY16</accession>
<dbReference type="AlphaFoldDB" id="A0A2P7MY16"/>
<dbReference type="SUPFAM" id="SSF88723">
    <property type="entry name" value="PIN domain-like"/>
    <property type="match status" value="1"/>
</dbReference>
<dbReference type="InterPro" id="IPR029060">
    <property type="entry name" value="PIN-like_dom_sf"/>
</dbReference>
<organism evidence="1 2">
    <name type="scientific">Cyanobium usitatum str. Tous</name>
    <dbReference type="NCBI Taxonomy" id="2116684"/>
    <lineage>
        <taxon>Bacteria</taxon>
        <taxon>Bacillati</taxon>
        <taxon>Cyanobacteriota</taxon>
        <taxon>Cyanophyceae</taxon>
        <taxon>Synechococcales</taxon>
        <taxon>Prochlorococcaceae</taxon>
        <taxon>Cyanobium</taxon>
    </lineage>
</organism>
<proteinExistence type="predicted"/>
<keyword evidence="2" id="KW-1185">Reference proteome</keyword>
<reference evidence="1 2" key="1">
    <citation type="journal article" date="2018" name="Environ. Microbiol.">
        <title>Ecological and genomic features of two widespread freshwater picocyanobacteria.</title>
        <authorList>
            <person name="Cabello-Yeves P.J."/>
            <person name="Picazo A."/>
            <person name="Camacho A."/>
            <person name="Callieri C."/>
            <person name="Rosselli R."/>
            <person name="Roda-Garcia J.J."/>
            <person name="Coutinho F.H."/>
            <person name="Rodriguez-Valera F."/>
        </authorList>
    </citation>
    <scope>NUCLEOTIDE SEQUENCE [LARGE SCALE GENOMIC DNA]</scope>
    <source>
        <strain evidence="1 2">Tous</strain>
    </source>
</reference>
<protein>
    <recommendedName>
        <fullName evidence="3">PIN domain-containing protein</fullName>
    </recommendedName>
</protein>
<dbReference type="Proteomes" id="UP000243002">
    <property type="component" value="Unassembled WGS sequence"/>
</dbReference>
<dbReference type="EMBL" id="PXXO01000005">
    <property type="protein sequence ID" value="PSJ06061.1"/>
    <property type="molecule type" value="Genomic_DNA"/>
</dbReference>
<gene>
    <name evidence="1" type="ORF">C7K55_06050</name>
</gene>
<evidence type="ECO:0000313" key="1">
    <source>
        <dbReference type="EMBL" id="PSJ06061.1"/>
    </source>
</evidence>
<sequence>MRTDHWQHEPLHQAVVAFFDQNTAQLITSPICIAEVLCLLGNPGNPAVLAAQNHLLPEDYARVADLTLVCLFERLDIAEILTLDSDFDVYRRFRRQPFCRIPLG</sequence>
<name>A0A2P7MY16_9CYAN</name>
<evidence type="ECO:0000313" key="2">
    <source>
        <dbReference type="Proteomes" id="UP000243002"/>
    </source>
</evidence>
<comment type="caution">
    <text evidence="1">The sequence shown here is derived from an EMBL/GenBank/DDBJ whole genome shotgun (WGS) entry which is preliminary data.</text>
</comment>
<dbReference type="OrthoDB" id="425811at2"/>
<evidence type="ECO:0008006" key="3">
    <source>
        <dbReference type="Google" id="ProtNLM"/>
    </source>
</evidence>